<dbReference type="Gene3D" id="3.40.109.10">
    <property type="entry name" value="NADH Oxidase"/>
    <property type="match status" value="2"/>
</dbReference>
<dbReference type="SUPFAM" id="SSF55469">
    <property type="entry name" value="FMN-dependent nitroreductase-like"/>
    <property type="match status" value="1"/>
</dbReference>
<organism evidence="1 2">
    <name type="scientific">Actinocorallia libanotica</name>
    <dbReference type="NCBI Taxonomy" id="46162"/>
    <lineage>
        <taxon>Bacteria</taxon>
        <taxon>Bacillati</taxon>
        <taxon>Actinomycetota</taxon>
        <taxon>Actinomycetes</taxon>
        <taxon>Streptosporangiales</taxon>
        <taxon>Thermomonosporaceae</taxon>
        <taxon>Actinocorallia</taxon>
    </lineage>
</organism>
<comment type="caution">
    <text evidence="1">The sequence shown here is derived from an EMBL/GenBank/DDBJ whole genome shotgun (WGS) entry which is preliminary data.</text>
</comment>
<keyword evidence="2" id="KW-1185">Reference proteome</keyword>
<evidence type="ECO:0000313" key="2">
    <source>
        <dbReference type="Proteomes" id="UP001500665"/>
    </source>
</evidence>
<accession>A0ABP4CGC4</accession>
<sequence length="331" mass="36484">MAAVTSAVEAAREAIEAAVWAPSIHNTQPWRFSTEELPDGMRISLHADPDRRLEVADPDGRELAISCGTALEVLRIAVLAGGFAPQVHTLPDPDRPGLLADVTVRERTEAAPDNERLFEQVRRRRTHRGAFPSGGPPRHLLAALVEEARRENASLRVVTDTREITALGALTETAEQFQRLDSAYQDELDHWSPAFGSRRQDGVPDTAYPLEQQHTEPHFAQRDFGRGRDQGTDVGEEVPGVTGTVLVLETDRDDRAAWIAAGQALERVLLRAAADRYSAALHTQALEVPATREMIRQEICQGRHPQVIMRLGRTGPAFTSTRRPAAEVTDD</sequence>
<dbReference type="NCBIfam" id="NF047509">
    <property type="entry name" value="Rv3131_FMN_oxido"/>
    <property type="match status" value="1"/>
</dbReference>
<dbReference type="EMBL" id="BAAAHH010000041">
    <property type="protein sequence ID" value="GAA0966064.1"/>
    <property type="molecule type" value="Genomic_DNA"/>
</dbReference>
<gene>
    <name evidence="1" type="ORF">GCM10009550_67600</name>
</gene>
<reference evidence="2" key="1">
    <citation type="journal article" date="2019" name="Int. J. Syst. Evol. Microbiol.">
        <title>The Global Catalogue of Microorganisms (GCM) 10K type strain sequencing project: providing services to taxonomists for standard genome sequencing and annotation.</title>
        <authorList>
            <consortium name="The Broad Institute Genomics Platform"/>
            <consortium name="The Broad Institute Genome Sequencing Center for Infectious Disease"/>
            <person name="Wu L."/>
            <person name="Ma J."/>
        </authorList>
    </citation>
    <scope>NUCLEOTIDE SEQUENCE [LARGE SCALE GENOMIC DNA]</scope>
    <source>
        <strain evidence="2">JCM 10696</strain>
    </source>
</reference>
<dbReference type="InterPro" id="IPR000415">
    <property type="entry name" value="Nitroreductase-like"/>
</dbReference>
<proteinExistence type="predicted"/>
<protein>
    <submittedName>
        <fullName evidence="1">NAD(P)H nitroreductase</fullName>
    </submittedName>
</protein>
<name>A0ABP4CGC4_9ACTN</name>
<evidence type="ECO:0000313" key="1">
    <source>
        <dbReference type="EMBL" id="GAA0966064.1"/>
    </source>
</evidence>
<dbReference type="Proteomes" id="UP001500665">
    <property type="component" value="Unassembled WGS sequence"/>
</dbReference>